<reference evidence="1 2" key="1">
    <citation type="submission" date="2024-01" db="EMBL/GenBank/DDBJ databases">
        <title>The genomes of 5 underutilized Papilionoideae crops provide insights into root nodulation and disease resistanc.</title>
        <authorList>
            <person name="Jiang F."/>
        </authorList>
    </citation>
    <scope>NUCLEOTIDE SEQUENCE [LARGE SCALE GENOMIC DNA]</scope>
    <source>
        <strain evidence="1">LVBAO_FW01</strain>
        <tissue evidence="1">Leaves</tissue>
    </source>
</reference>
<keyword evidence="2" id="KW-1185">Reference proteome</keyword>
<organism evidence="1 2">
    <name type="scientific">Canavalia gladiata</name>
    <name type="common">Sword bean</name>
    <name type="synonym">Dolichos gladiatus</name>
    <dbReference type="NCBI Taxonomy" id="3824"/>
    <lineage>
        <taxon>Eukaryota</taxon>
        <taxon>Viridiplantae</taxon>
        <taxon>Streptophyta</taxon>
        <taxon>Embryophyta</taxon>
        <taxon>Tracheophyta</taxon>
        <taxon>Spermatophyta</taxon>
        <taxon>Magnoliopsida</taxon>
        <taxon>eudicotyledons</taxon>
        <taxon>Gunneridae</taxon>
        <taxon>Pentapetalae</taxon>
        <taxon>rosids</taxon>
        <taxon>fabids</taxon>
        <taxon>Fabales</taxon>
        <taxon>Fabaceae</taxon>
        <taxon>Papilionoideae</taxon>
        <taxon>50 kb inversion clade</taxon>
        <taxon>NPAAA clade</taxon>
        <taxon>indigoferoid/millettioid clade</taxon>
        <taxon>Phaseoleae</taxon>
        <taxon>Canavalia</taxon>
    </lineage>
</organism>
<proteinExistence type="predicted"/>
<comment type="caution">
    <text evidence="1">The sequence shown here is derived from an EMBL/GenBank/DDBJ whole genome shotgun (WGS) entry which is preliminary data.</text>
</comment>
<sequence>MCFMVQTWKRFQKTSSLKLLPIAILLFPKVDACVLALDTFLNPFYFSETLKALDLIRGQVIWVFLLVRLARISTMRPWAILILPLLQHASSDPRSRGKIKDSPLGISCTACAVHLHVLVCRDRSHCSMGNGGMVVGPLRALLMPLHCLSLSGCESNGEAGVIDHKNSIAPTGVEFQSLRDSKQSTDKTLLLRPSHVSLCIEIKEEILNQDNTYRRKLTDQVVSTALPKSQRALDKYLLMIKGLMTTDQSCEFIKFPERMVLQNFAFSGGLTLQNLIVQSYSYANELDNFGGLANW</sequence>
<dbReference type="AlphaFoldDB" id="A0AAN9JZ15"/>
<dbReference type="EMBL" id="JAYMYQ010000011">
    <property type="protein sequence ID" value="KAK7306811.1"/>
    <property type="molecule type" value="Genomic_DNA"/>
</dbReference>
<accession>A0AAN9JZ15</accession>
<evidence type="ECO:0000313" key="2">
    <source>
        <dbReference type="Proteomes" id="UP001367508"/>
    </source>
</evidence>
<name>A0AAN9JZ15_CANGL</name>
<dbReference type="Proteomes" id="UP001367508">
    <property type="component" value="Unassembled WGS sequence"/>
</dbReference>
<evidence type="ECO:0000313" key="1">
    <source>
        <dbReference type="EMBL" id="KAK7306811.1"/>
    </source>
</evidence>
<protein>
    <submittedName>
        <fullName evidence="1">Uncharacterized protein</fullName>
    </submittedName>
</protein>
<gene>
    <name evidence="1" type="ORF">VNO77_44770</name>
</gene>